<name>A0ABU9Z5D3_9HYPH</name>
<dbReference type="EMBL" id="JAQYXL010000001">
    <property type="protein sequence ID" value="MEN3226455.1"/>
    <property type="molecule type" value="Genomic_DNA"/>
</dbReference>
<evidence type="ECO:0000313" key="1">
    <source>
        <dbReference type="EMBL" id="MEN3226455.1"/>
    </source>
</evidence>
<evidence type="ECO:0000313" key="2">
    <source>
        <dbReference type="Proteomes" id="UP001404845"/>
    </source>
</evidence>
<protein>
    <submittedName>
        <fullName evidence="1">Uncharacterized protein</fullName>
    </submittedName>
</protein>
<dbReference type="RefSeq" id="WP_200672021.1">
    <property type="nucleotide sequence ID" value="NZ_JACWCW010000106.1"/>
</dbReference>
<sequence>MAEYTRFYLTKWKDEGDSAVCKLMERDGADDGTDAIVAEFSMHSAPLGERLAAIDLAAANADEDREDSHYDIGSIVPGDVKIRDDLEDPTARWRYNVVVQATAMILNDGKPACAMTVEGRAQFDHIETSGEATAEALKAALENCRQAARTYCAVYNGAA</sequence>
<proteinExistence type="predicted"/>
<organism evidence="1 2">
    <name type="scientific">Methylorubrum rhodesianum</name>
    <dbReference type="NCBI Taxonomy" id="29427"/>
    <lineage>
        <taxon>Bacteria</taxon>
        <taxon>Pseudomonadati</taxon>
        <taxon>Pseudomonadota</taxon>
        <taxon>Alphaproteobacteria</taxon>
        <taxon>Hyphomicrobiales</taxon>
        <taxon>Methylobacteriaceae</taxon>
        <taxon>Methylorubrum</taxon>
    </lineage>
</organism>
<comment type="caution">
    <text evidence="1">The sequence shown here is derived from an EMBL/GenBank/DDBJ whole genome shotgun (WGS) entry which is preliminary data.</text>
</comment>
<dbReference type="Proteomes" id="UP001404845">
    <property type="component" value="Unassembled WGS sequence"/>
</dbReference>
<accession>A0ABU9Z5D3</accession>
<gene>
    <name evidence="1" type="ORF">PUR21_01995</name>
</gene>
<keyword evidence="2" id="KW-1185">Reference proteome</keyword>
<reference evidence="1 2" key="1">
    <citation type="journal article" date="2023" name="PLoS ONE">
        <title>Complete genome assembly of Hawai'i environmental nontuberculous mycobacteria reveals unexpected co-isolation with methylobacteria.</title>
        <authorList>
            <person name="Hendrix J."/>
            <person name="Epperson L.E."/>
            <person name="Tong E.I."/>
            <person name="Chan Y.L."/>
            <person name="Hasan N.A."/>
            <person name="Dawrs S.N."/>
            <person name="Norton G.J."/>
            <person name="Virdi R."/>
            <person name="Crooks J.L."/>
            <person name="Chan E.D."/>
            <person name="Honda J.R."/>
            <person name="Strong M."/>
        </authorList>
    </citation>
    <scope>NUCLEOTIDE SEQUENCE [LARGE SCALE GENOMIC DNA]</scope>
    <source>
        <strain evidence="1 2">NJH_HI01</strain>
    </source>
</reference>